<dbReference type="NCBIfam" id="TIGR00174">
    <property type="entry name" value="miaA"/>
    <property type="match status" value="1"/>
</dbReference>
<evidence type="ECO:0000256" key="9">
    <source>
        <dbReference type="ARBA" id="ARBA00049563"/>
    </source>
</evidence>
<evidence type="ECO:0000256" key="11">
    <source>
        <dbReference type="RuleBase" id="RU003783"/>
    </source>
</evidence>
<dbReference type="InterPro" id="IPR027417">
    <property type="entry name" value="P-loop_NTPase"/>
</dbReference>
<evidence type="ECO:0000313" key="14">
    <source>
        <dbReference type="EMBL" id="AKQ03472.1"/>
    </source>
</evidence>
<comment type="cofactor">
    <cofactor evidence="1 10">
        <name>Mg(2+)</name>
        <dbReference type="ChEBI" id="CHEBI:18420"/>
    </cofactor>
</comment>
<evidence type="ECO:0000256" key="8">
    <source>
        <dbReference type="ARBA" id="ARBA00022842"/>
    </source>
</evidence>
<dbReference type="EC" id="2.5.1.75" evidence="10"/>
<dbReference type="PANTHER" id="PTHR11088">
    <property type="entry name" value="TRNA DIMETHYLALLYLTRANSFERASE"/>
    <property type="match status" value="1"/>
</dbReference>
<evidence type="ECO:0000256" key="7">
    <source>
        <dbReference type="ARBA" id="ARBA00022840"/>
    </source>
</evidence>
<evidence type="ECO:0000256" key="1">
    <source>
        <dbReference type="ARBA" id="ARBA00001946"/>
    </source>
</evidence>
<dbReference type="HAMAP" id="MF_00185">
    <property type="entry name" value="IPP_trans"/>
    <property type="match status" value="1"/>
</dbReference>
<dbReference type="GO" id="GO:0006400">
    <property type="term" value="P:tRNA modification"/>
    <property type="evidence" value="ECO:0007669"/>
    <property type="project" value="TreeGrafter"/>
</dbReference>
<feature type="region of interest" description="Interaction with substrate tRNA" evidence="10">
    <location>
        <begin position="34"/>
        <end position="37"/>
    </location>
</feature>
<dbReference type="EMBL" id="KT007014">
    <property type="protein sequence ID" value="AKQ03472.1"/>
    <property type="molecule type" value="Genomic_DNA"/>
</dbReference>
<proteinExistence type="inferred from homology"/>
<keyword evidence="5 10" id="KW-0819">tRNA processing</keyword>
<dbReference type="Gene3D" id="1.10.20.140">
    <property type="match status" value="1"/>
</dbReference>
<feature type="binding site" evidence="10">
    <location>
        <begin position="9"/>
        <end position="16"/>
    </location>
    <ligand>
        <name>ATP</name>
        <dbReference type="ChEBI" id="CHEBI:30616"/>
    </ligand>
</feature>
<feature type="binding site" evidence="10">
    <location>
        <begin position="11"/>
        <end position="16"/>
    </location>
    <ligand>
        <name>substrate</name>
    </ligand>
</feature>
<evidence type="ECO:0000256" key="3">
    <source>
        <dbReference type="ARBA" id="ARBA00005842"/>
    </source>
</evidence>
<name>A0A0H4TAD9_9BACT</name>
<keyword evidence="6 10" id="KW-0547">Nucleotide-binding</keyword>
<reference evidence="14" key="1">
    <citation type="journal article" date="2015" name="ISME J.">
        <title>Aquifer environment selects for microbial species cohorts in sediment and groundwater.</title>
        <authorList>
            <person name="Hug L.A."/>
            <person name="Thomas B.C."/>
            <person name="Brown C.T."/>
            <person name="Frischkorn K.R."/>
            <person name="Williams K.H."/>
            <person name="Tringe S.G."/>
            <person name="Banfield J.F."/>
        </authorList>
    </citation>
    <scope>NUCLEOTIDE SEQUENCE</scope>
</reference>
<evidence type="ECO:0000256" key="13">
    <source>
        <dbReference type="RuleBase" id="RU003785"/>
    </source>
</evidence>
<sequence>MKKLLVICGPTATGKTRLALHLGKKLNAELVSADSRQVYKWMNIGTGKDLPKDSRFKIQDSRSGGYYLVGGVKIWGYDLVEPTEEFSVGKYVKIARKIIKDIWKSRQKLTHSGGQGGKLPILVGGTGLYIKGVVDGIPTAAISKSKALRKTLEGKKSDELFELLAQLDPVRAASMNASDRKNPRRLIRAIEVASAKVKSQKSKVKSLRANELFVGLTASKKYLDKRVEERVDKRVRQGIEKEIKNLFKRGVTWGDQSMQALGYRQWRDFFENKKSQQDVILNWKQAEKQYVKRQMTWFKRDKRINWFDISKLGWDKDVERLVKKWHNQDNSKFNFEF</sequence>
<feature type="site" description="Interaction with substrate tRNA" evidence="10">
    <location>
        <position position="126"/>
    </location>
</feature>
<keyword evidence="4 10" id="KW-0808">Transferase</keyword>
<accession>A0A0H4TAD9</accession>
<comment type="caution">
    <text evidence="10">Lacks conserved residue(s) required for the propagation of feature annotation.</text>
</comment>
<comment type="catalytic activity">
    <reaction evidence="9 10 11">
        <text>adenosine(37) in tRNA + dimethylallyl diphosphate = N(6)-dimethylallyladenosine(37) in tRNA + diphosphate</text>
        <dbReference type="Rhea" id="RHEA:26482"/>
        <dbReference type="Rhea" id="RHEA-COMP:10162"/>
        <dbReference type="Rhea" id="RHEA-COMP:10375"/>
        <dbReference type="ChEBI" id="CHEBI:33019"/>
        <dbReference type="ChEBI" id="CHEBI:57623"/>
        <dbReference type="ChEBI" id="CHEBI:74411"/>
        <dbReference type="ChEBI" id="CHEBI:74415"/>
        <dbReference type="EC" id="2.5.1.75"/>
    </reaction>
</comment>
<protein>
    <recommendedName>
        <fullName evidence="10">tRNA dimethylallyltransferase</fullName>
        <ecNumber evidence="10">2.5.1.75</ecNumber>
    </recommendedName>
    <alternativeName>
        <fullName evidence="10">Dimethylallyl diphosphate:tRNA dimethylallyltransferase</fullName>
        <shortName evidence="10">DMAPP:tRNA dimethylallyltransferase</shortName>
        <shortName evidence="10">DMATase</shortName>
    </alternativeName>
    <alternativeName>
        <fullName evidence="10">Isopentenyl-diphosphate:tRNA isopentenyltransferase</fullName>
        <shortName evidence="10">IPP transferase</shortName>
        <shortName evidence="10">IPPT</shortName>
        <shortName evidence="10">IPTase</shortName>
    </alternativeName>
</protein>
<evidence type="ECO:0000256" key="5">
    <source>
        <dbReference type="ARBA" id="ARBA00022694"/>
    </source>
</evidence>
<dbReference type="AlphaFoldDB" id="A0A0H4TAD9"/>
<comment type="function">
    <text evidence="2 10 12">Catalyzes the transfer of a dimethylallyl group onto the adenine at position 37 in tRNAs that read codons beginning with uridine, leading to the formation of N6-(dimethylallyl)adenosine (i(6)A).</text>
</comment>
<dbReference type="Gene3D" id="3.40.50.300">
    <property type="entry name" value="P-loop containing nucleotide triphosphate hydrolases"/>
    <property type="match status" value="1"/>
</dbReference>
<dbReference type="SUPFAM" id="SSF52540">
    <property type="entry name" value="P-loop containing nucleoside triphosphate hydrolases"/>
    <property type="match status" value="1"/>
</dbReference>
<evidence type="ECO:0000256" key="4">
    <source>
        <dbReference type="ARBA" id="ARBA00022679"/>
    </source>
</evidence>
<dbReference type="InterPro" id="IPR018022">
    <property type="entry name" value="IPT"/>
</dbReference>
<dbReference type="GO" id="GO:0052381">
    <property type="term" value="F:tRNA dimethylallyltransferase activity"/>
    <property type="evidence" value="ECO:0007669"/>
    <property type="project" value="UniProtKB-UniRule"/>
</dbReference>
<dbReference type="GO" id="GO:0005524">
    <property type="term" value="F:ATP binding"/>
    <property type="evidence" value="ECO:0007669"/>
    <property type="project" value="UniProtKB-UniRule"/>
</dbReference>
<evidence type="ECO:0000256" key="10">
    <source>
        <dbReference type="HAMAP-Rule" id="MF_00185"/>
    </source>
</evidence>
<dbReference type="Pfam" id="PF01715">
    <property type="entry name" value="IPPT"/>
    <property type="match status" value="1"/>
</dbReference>
<comment type="similarity">
    <text evidence="3 10 13">Belongs to the IPP transferase family.</text>
</comment>
<keyword evidence="8 10" id="KW-0460">Magnesium</keyword>
<evidence type="ECO:0000256" key="2">
    <source>
        <dbReference type="ARBA" id="ARBA00003213"/>
    </source>
</evidence>
<feature type="site" description="Interaction with substrate tRNA" evidence="10">
    <location>
        <position position="149"/>
    </location>
</feature>
<evidence type="ECO:0000256" key="12">
    <source>
        <dbReference type="RuleBase" id="RU003784"/>
    </source>
</evidence>
<dbReference type="InterPro" id="IPR039657">
    <property type="entry name" value="Dimethylallyltransferase"/>
</dbReference>
<dbReference type="PANTHER" id="PTHR11088:SF60">
    <property type="entry name" value="TRNA DIMETHYLALLYLTRANSFERASE"/>
    <property type="match status" value="1"/>
</dbReference>
<keyword evidence="7 10" id="KW-0067">ATP-binding</keyword>
<evidence type="ECO:0000256" key="6">
    <source>
        <dbReference type="ARBA" id="ARBA00022741"/>
    </source>
</evidence>
<organism evidence="14">
    <name type="scientific">uncultured Microgenomates bacterium Rifle_16ft_4_minimus_38077</name>
    <dbReference type="NCBI Taxonomy" id="1665117"/>
    <lineage>
        <taxon>Bacteria</taxon>
        <taxon>Candidatus Microgenomatota</taxon>
        <taxon>environmental samples</taxon>
    </lineage>
</organism>
<comment type="subunit">
    <text evidence="10">Monomer.</text>
</comment>
<gene>
    <name evidence="10 14" type="primary">miaA</name>
</gene>